<name>A0A9P3FYD4_9APHY</name>
<evidence type="ECO:0000259" key="4">
    <source>
        <dbReference type="Pfam" id="PF22624"/>
    </source>
</evidence>
<feature type="domain" description="4'-phosphopantetheinyl transferase" evidence="3">
    <location>
        <begin position="119"/>
        <end position="216"/>
    </location>
</feature>
<evidence type="ECO:0000313" key="5">
    <source>
        <dbReference type="EMBL" id="GJE84590.1"/>
    </source>
</evidence>
<dbReference type="GO" id="GO:0008897">
    <property type="term" value="F:holo-[acyl-carrier-protein] synthase activity"/>
    <property type="evidence" value="ECO:0007669"/>
    <property type="project" value="UniProtKB-EC"/>
</dbReference>
<dbReference type="Pfam" id="PF01648">
    <property type="entry name" value="ACPS"/>
    <property type="match status" value="1"/>
</dbReference>
<dbReference type="Proteomes" id="UP000703269">
    <property type="component" value="Unassembled WGS sequence"/>
</dbReference>
<dbReference type="PANTHER" id="PTHR12215:SF10">
    <property type="entry name" value="L-AMINOADIPATE-SEMIALDEHYDE DEHYDROGENASE-PHOSPHOPANTETHEINYL TRANSFERASE"/>
    <property type="match status" value="1"/>
</dbReference>
<organism evidence="5 6">
    <name type="scientific">Phanerochaete sordida</name>
    <dbReference type="NCBI Taxonomy" id="48140"/>
    <lineage>
        <taxon>Eukaryota</taxon>
        <taxon>Fungi</taxon>
        <taxon>Dikarya</taxon>
        <taxon>Basidiomycota</taxon>
        <taxon>Agaricomycotina</taxon>
        <taxon>Agaricomycetes</taxon>
        <taxon>Polyporales</taxon>
        <taxon>Phanerochaetaceae</taxon>
        <taxon>Phanerochaete</taxon>
    </lineage>
</organism>
<reference evidence="5 6" key="1">
    <citation type="submission" date="2021-08" db="EMBL/GenBank/DDBJ databases">
        <title>Draft Genome Sequence of Phanerochaete sordida strain YK-624.</title>
        <authorList>
            <person name="Mori T."/>
            <person name="Dohra H."/>
            <person name="Suzuki T."/>
            <person name="Kawagishi H."/>
            <person name="Hirai H."/>
        </authorList>
    </citation>
    <scope>NUCLEOTIDE SEQUENCE [LARGE SCALE GENOMIC DNA]</scope>
    <source>
        <strain evidence="5 6">YK-624</strain>
    </source>
</reference>
<comment type="caution">
    <text evidence="5">The sequence shown here is derived from an EMBL/GenBank/DDBJ whole genome shotgun (WGS) entry which is preliminary data.</text>
</comment>
<dbReference type="GO" id="GO:0005829">
    <property type="term" value="C:cytosol"/>
    <property type="evidence" value="ECO:0007669"/>
    <property type="project" value="TreeGrafter"/>
</dbReference>
<dbReference type="GO" id="GO:0000287">
    <property type="term" value="F:magnesium ion binding"/>
    <property type="evidence" value="ECO:0007669"/>
    <property type="project" value="InterPro"/>
</dbReference>
<dbReference type="Pfam" id="PF22624">
    <property type="entry name" value="AASDHPPT_N"/>
    <property type="match status" value="1"/>
</dbReference>
<dbReference type="AlphaFoldDB" id="A0A9P3FYD4"/>
<dbReference type="GO" id="GO:0019878">
    <property type="term" value="P:lysine biosynthetic process via aminoadipic acid"/>
    <property type="evidence" value="ECO:0007669"/>
    <property type="project" value="TreeGrafter"/>
</dbReference>
<protein>
    <recommendedName>
        <fullName evidence="1">holo-[acyl-carrier-protein] synthase</fullName>
        <ecNumber evidence="1">2.7.8.7</ecNumber>
    </recommendedName>
</protein>
<dbReference type="EMBL" id="BPQB01000001">
    <property type="protein sequence ID" value="GJE84590.1"/>
    <property type="molecule type" value="Genomic_DNA"/>
</dbReference>
<keyword evidence="2 5" id="KW-0808">Transferase</keyword>
<dbReference type="InterPro" id="IPR055066">
    <property type="entry name" value="AASDHPPT_N"/>
</dbReference>
<evidence type="ECO:0000256" key="2">
    <source>
        <dbReference type="ARBA" id="ARBA00022679"/>
    </source>
</evidence>
<sequence>MQVWAITFSKDAATELDDLYHQALALLDPDARKDVVKYYNRIDSIRGLLGKLLIRLLLKERGVPKSLMGFAKTDEGKPYVTTEGLAEPLGYNITHDNGCVAMAFATGEDLYPNPPAYRLGIDVMRLQVPDRTGYAEFVESISEQLTMYELTLLQDPQLGLDEAVRRFFLIWTLKEAYSKALGAGMSMDFKEIEYDVPRDVVRIHGQRPIGWKFVRTEIERGADKYVVVVVKYIGEQDLARGDCIVERRPPGDWLKVWDAAQVLERAMDELK</sequence>
<evidence type="ECO:0000313" key="6">
    <source>
        <dbReference type="Proteomes" id="UP000703269"/>
    </source>
</evidence>
<evidence type="ECO:0000256" key="1">
    <source>
        <dbReference type="ARBA" id="ARBA00013172"/>
    </source>
</evidence>
<dbReference type="InterPro" id="IPR050559">
    <property type="entry name" value="P-Pant_transferase_sf"/>
</dbReference>
<keyword evidence="6" id="KW-1185">Reference proteome</keyword>
<proteinExistence type="predicted"/>
<gene>
    <name evidence="5" type="ORF">PsYK624_006660</name>
</gene>
<dbReference type="InterPro" id="IPR037143">
    <property type="entry name" value="4-PPantetheinyl_Trfase_dom_sf"/>
</dbReference>
<dbReference type="SUPFAM" id="SSF56214">
    <property type="entry name" value="4'-phosphopantetheinyl transferase"/>
    <property type="match status" value="2"/>
</dbReference>
<dbReference type="Gene3D" id="3.90.470.20">
    <property type="entry name" value="4'-phosphopantetheinyl transferase domain"/>
    <property type="match status" value="2"/>
</dbReference>
<dbReference type="EC" id="2.7.8.7" evidence="1"/>
<accession>A0A9P3FYD4</accession>
<dbReference type="OrthoDB" id="26719at2759"/>
<dbReference type="InterPro" id="IPR008278">
    <property type="entry name" value="4-PPantetheinyl_Trfase_dom"/>
</dbReference>
<feature type="domain" description="4'-phosphopantetheinyl transferase N-terminal" evidence="4">
    <location>
        <begin position="20"/>
        <end position="103"/>
    </location>
</feature>
<dbReference type="PANTHER" id="PTHR12215">
    <property type="entry name" value="PHOSPHOPANTETHEINE TRANSFERASE"/>
    <property type="match status" value="1"/>
</dbReference>
<evidence type="ECO:0000259" key="3">
    <source>
        <dbReference type="Pfam" id="PF01648"/>
    </source>
</evidence>